<keyword evidence="2" id="KW-1185">Reference proteome</keyword>
<reference evidence="1 2" key="1">
    <citation type="submission" date="2017-04" db="EMBL/GenBank/DDBJ databases">
        <title>Genome Sequence of the Model Brown-Rot Fungus Postia placenta SB12.</title>
        <authorList>
            <consortium name="DOE Joint Genome Institute"/>
            <person name="Gaskell J."/>
            <person name="Kersten P."/>
            <person name="Larrondo L.F."/>
            <person name="Canessa P."/>
            <person name="Martinez D."/>
            <person name="Hibbett D."/>
            <person name="Schmoll M."/>
            <person name="Kubicek C.P."/>
            <person name="Martinez A.T."/>
            <person name="Yadav J."/>
            <person name="Master E."/>
            <person name="Magnuson J.K."/>
            <person name="James T."/>
            <person name="Yaver D."/>
            <person name="Berka R."/>
            <person name="Labutti K."/>
            <person name="Lipzen A."/>
            <person name="Aerts A."/>
            <person name="Barry K."/>
            <person name="Henrissat B."/>
            <person name="Blanchette R."/>
            <person name="Grigoriev I."/>
            <person name="Cullen D."/>
        </authorList>
    </citation>
    <scope>NUCLEOTIDE SEQUENCE [LARGE SCALE GENOMIC DNA]</scope>
    <source>
        <strain evidence="1 2">MAD-698-R-SB12</strain>
    </source>
</reference>
<dbReference type="AlphaFoldDB" id="A0A1X6NEW2"/>
<evidence type="ECO:0000313" key="1">
    <source>
        <dbReference type="EMBL" id="OSX67060.1"/>
    </source>
</evidence>
<dbReference type="GeneID" id="36323035"/>
<dbReference type="OrthoDB" id="6359816at2759"/>
<sequence length="254" mass="27993">MYDEVKEIELASLVRYRHALKASSAFKNEMVEGTGGSIPHAANITSENMMRISAQTWKNVWNSIVSKCDPGIGVTDKGSADSSSANPSPLDWLISMTDSYQMTVLLLENANIPLCNNVPTSRRDLFPNRRRLQRTMTKAAMAPMITIASPVTSPATHVRFLVDIFPSALDVADAEEPELVLRNVVLLEDDTAVEEADGVPDELCPGRQESMQLMTSHAETDLHYVPTGRSTVQSSRITRFVVSIGRCPEMLWGL</sequence>
<dbReference type="Proteomes" id="UP000194127">
    <property type="component" value="Unassembled WGS sequence"/>
</dbReference>
<organism evidence="1 2">
    <name type="scientific">Postia placenta MAD-698-R-SB12</name>
    <dbReference type="NCBI Taxonomy" id="670580"/>
    <lineage>
        <taxon>Eukaryota</taxon>
        <taxon>Fungi</taxon>
        <taxon>Dikarya</taxon>
        <taxon>Basidiomycota</taxon>
        <taxon>Agaricomycotina</taxon>
        <taxon>Agaricomycetes</taxon>
        <taxon>Polyporales</taxon>
        <taxon>Adustoporiaceae</taxon>
        <taxon>Rhodonia</taxon>
    </lineage>
</organism>
<dbReference type="STRING" id="670580.A0A1X6NEW2"/>
<gene>
    <name evidence="1" type="ORF">POSPLADRAFT_1042338</name>
</gene>
<name>A0A1X6NEW2_9APHY</name>
<proteinExistence type="predicted"/>
<evidence type="ECO:0000313" key="2">
    <source>
        <dbReference type="Proteomes" id="UP000194127"/>
    </source>
</evidence>
<dbReference type="EMBL" id="KZ110591">
    <property type="protein sequence ID" value="OSX67060.1"/>
    <property type="molecule type" value="Genomic_DNA"/>
</dbReference>
<dbReference type="RefSeq" id="XP_024343854.1">
    <property type="nucleotide sequence ID" value="XM_024478085.1"/>
</dbReference>
<protein>
    <submittedName>
        <fullName evidence="1">Uncharacterized protein</fullName>
    </submittedName>
</protein>
<accession>A0A1X6NEW2</accession>